<dbReference type="GO" id="GO:0003677">
    <property type="term" value="F:DNA binding"/>
    <property type="evidence" value="ECO:0007669"/>
    <property type="project" value="UniProtKB-KW"/>
</dbReference>
<evidence type="ECO:0000313" key="2">
    <source>
        <dbReference type="Proteomes" id="UP001139012"/>
    </source>
</evidence>
<dbReference type="Proteomes" id="UP001139012">
    <property type="component" value="Unassembled WGS sequence"/>
</dbReference>
<protein>
    <submittedName>
        <fullName evidence="1">DNA-binding protein</fullName>
    </submittedName>
</protein>
<sequence>MDSIADDLIEGIKQISRFTGIPERRAFYLAEKGELPGVFKQGGRWVALKSAIREGYLKRATGAEVA</sequence>
<reference evidence="1" key="1">
    <citation type="submission" date="2022-01" db="EMBL/GenBank/DDBJ databases">
        <title>Genome sequnece data of strain Bradyrhizobium sp. nov.</title>
        <authorList>
            <person name="Zhang J."/>
        </authorList>
    </citation>
    <scope>NUCLEOTIDE SEQUENCE</scope>
    <source>
        <strain evidence="1">WYCCWR 12774</strain>
    </source>
</reference>
<evidence type="ECO:0000313" key="1">
    <source>
        <dbReference type="EMBL" id="MCG2665891.1"/>
    </source>
</evidence>
<name>A0ABS9LG62_9BRAD</name>
<dbReference type="RefSeq" id="WP_237869105.1">
    <property type="nucleotide sequence ID" value="NZ_JAKLUA010000001.1"/>
</dbReference>
<dbReference type="EMBL" id="JAKLUA010000001">
    <property type="protein sequence ID" value="MCG2665891.1"/>
    <property type="molecule type" value="Genomic_DNA"/>
</dbReference>
<gene>
    <name evidence="1" type="ORF">L6637_02955</name>
</gene>
<organism evidence="1 2">
    <name type="scientific">Bradyrhizobium zhengyangense</name>
    <dbReference type="NCBI Taxonomy" id="2911009"/>
    <lineage>
        <taxon>Bacteria</taxon>
        <taxon>Pseudomonadati</taxon>
        <taxon>Pseudomonadota</taxon>
        <taxon>Alphaproteobacteria</taxon>
        <taxon>Hyphomicrobiales</taxon>
        <taxon>Nitrobacteraceae</taxon>
        <taxon>Bradyrhizobium</taxon>
    </lineage>
</organism>
<accession>A0ABS9LG62</accession>
<keyword evidence="1" id="KW-0238">DNA-binding</keyword>
<keyword evidence="2" id="KW-1185">Reference proteome</keyword>
<proteinExistence type="predicted"/>
<comment type="caution">
    <text evidence="1">The sequence shown here is derived from an EMBL/GenBank/DDBJ whole genome shotgun (WGS) entry which is preliminary data.</text>
</comment>